<dbReference type="SUPFAM" id="SSF54695">
    <property type="entry name" value="POZ domain"/>
    <property type="match status" value="1"/>
</dbReference>
<dbReference type="GO" id="GO:0005654">
    <property type="term" value="C:nucleoplasm"/>
    <property type="evidence" value="ECO:0007669"/>
    <property type="project" value="TreeGrafter"/>
</dbReference>
<dbReference type="Gene3D" id="3.30.710.10">
    <property type="entry name" value="Potassium Channel Kv1.1, Chain A"/>
    <property type="match status" value="1"/>
</dbReference>
<feature type="compositionally biased region" description="Polar residues" evidence="11">
    <location>
        <begin position="212"/>
        <end position="227"/>
    </location>
</feature>
<feature type="region of interest" description="Disordered" evidence="11">
    <location>
        <begin position="287"/>
        <end position="320"/>
    </location>
</feature>
<proteinExistence type="predicted"/>
<accession>Q4TBZ9</accession>
<dbReference type="Pfam" id="PF00096">
    <property type="entry name" value="zf-C2H2"/>
    <property type="match status" value="3"/>
</dbReference>
<evidence type="ECO:0000256" key="10">
    <source>
        <dbReference type="PROSITE-ProRule" id="PRU00042"/>
    </source>
</evidence>
<comment type="subcellular location">
    <subcellularLocation>
        <location evidence="1">Nucleus</location>
    </subcellularLocation>
</comment>
<reference evidence="13" key="2">
    <citation type="submission" date="2004-02" db="EMBL/GenBank/DDBJ databases">
        <authorList>
            <consortium name="Genoscope"/>
            <consortium name="Whitehead Institute Centre for Genome Research"/>
        </authorList>
    </citation>
    <scope>NUCLEOTIDE SEQUENCE</scope>
</reference>
<comment type="caution">
    <text evidence="13">The sequence shown here is derived from an EMBL/GenBank/DDBJ whole genome shotgun (WGS) entry which is preliminary data.</text>
</comment>
<keyword evidence="6" id="KW-0805">Transcription regulation</keyword>
<evidence type="ECO:0000256" key="5">
    <source>
        <dbReference type="ARBA" id="ARBA00022833"/>
    </source>
</evidence>
<evidence type="ECO:0000256" key="3">
    <source>
        <dbReference type="ARBA" id="ARBA00022737"/>
    </source>
</evidence>
<evidence type="ECO:0000313" key="13">
    <source>
        <dbReference type="EMBL" id="CAF89583.1"/>
    </source>
</evidence>
<keyword evidence="5" id="KW-0862">Zinc</keyword>
<dbReference type="PROSITE" id="PS50157">
    <property type="entry name" value="ZINC_FINGER_C2H2_2"/>
    <property type="match status" value="3"/>
</dbReference>
<dbReference type="AlphaFoldDB" id="Q4TBZ9"/>
<dbReference type="OrthoDB" id="5560627at2759"/>
<evidence type="ECO:0000256" key="7">
    <source>
        <dbReference type="ARBA" id="ARBA00023125"/>
    </source>
</evidence>
<dbReference type="SUPFAM" id="SSF57667">
    <property type="entry name" value="beta-beta-alpha zinc fingers"/>
    <property type="match status" value="2"/>
</dbReference>
<name>Q4TBZ9_TETNG</name>
<dbReference type="InterPro" id="IPR011333">
    <property type="entry name" value="SKP1/BTB/POZ_sf"/>
</dbReference>
<feature type="region of interest" description="Disordered" evidence="11">
    <location>
        <begin position="140"/>
        <end position="164"/>
    </location>
</feature>
<evidence type="ECO:0000256" key="9">
    <source>
        <dbReference type="ARBA" id="ARBA00023242"/>
    </source>
</evidence>
<sequence length="539" mass="58774">MDRAAEVQAAAPVVGYVKEFTRHSSDVLLNLNELRHRSILTDTTLIVGSVQLRAHCAVLVACRSVQKYKSCSVANILQISLITPSLCPQRLLLLAVLPPHVASGAWLWQRGASQHRVPPRHLGPIQHLPAARLHVHLPAPPDSERGPRGAQRCHVPADGPRGRHLPRVHAAALAPRGCRGLSQARGFPNCGSGSKRPKEGPEMCSPSPESPARSNCQPNSPSESNTCNKNLVVGLKIGTRRLSVSFKQINQTLFPQTNTKASLDPKACNWKKYKYIVLNPLCAATSVKEEDAEEPPGRTSPTAEGKRSDPPTEEWSGEVPGQIIRQGQASCYEGSGRAPPLGPPPSVDHPALPAPSKGGRETKHQAAIKHEKYYVPYCYSESPPGAKSVCAGDKPYRCNVCGAQFNRPANLKTHSRIHSGEKPYRCDTCGARFVQVAHLRAHILIHTGEKPYPCHTCGTRFRHLQTLKSHLRIHTGEKPYNVSHKHPGKVRFRCWFDLLTSPLTSVKSATFTSATRASCAFTCARSTGPLPTPRSATRC</sequence>
<dbReference type="SMART" id="SM00355">
    <property type="entry name" value="ZnF_C2H2"/>
    <property type="match status" value="3"/>
</dbReference>
<dbReference type="InterPro" id="IPR036236">
    <property type="entry name" value="Znf_C2H2_sf"/>
</dbReference>
<dbReference type="PANTHER" id="PTHR24399:SF29">
    <property type="entry name" value="B-CELL LYMPHOMA 6 PROTEIN"/>
    <property type="match status" value="1"/>
</dbReference>
<evidence type="ECO:0000256" key="11">
    <source>
        <dbReference type="SAM" id="MobiDB-lite"/>
    </source>
</evidence>
<dbReference type="InterPro" id="IPR013087">
    <property type="entry name" value="Znf_C2H2_type"/>
</dbReference>
<feature type="domain" description="C2H2-type" evidence="12">
    <location>
        <begin position="424"/>
        <end position="451"/>
    </location>
</feature>
<keyword evidence="2" id="KW-0479">Metal-binding</keyword>
<keyword evidence="4 10" id="KW-0863">Zinc-finger</keyword>
<dbReference type="GO" id="GO:0008270">
    <property type="term" value="F:zinc ion binding"/>
    <property type="evidence" value="ECO:0007669"/>
    <property type="project" value="UniProtKB-KW"/>
</dbReference>
<evidence type="ECO:0000256" key="8">
    <source>
        <dbReference type="ARBA" id="ARBA00023163"/>
    </source>
</evidence>
<keyword evidence="7" id="KW-0238">DNA-binding</keyword>
<dbReference type="GO" id="GO:0000978">
    <property type="term" value="F:RNA polymerase II cis-regulatory region sequence-specific DNA binding"/>
    <property type="evidence" value="ECO:0007669"/>
    <property type="project" value="TreeGrafter"/>
</dbReference>
<feature type="region of interest" description="Disordered" evidence="11">
    <location>
        <begin position="332"/>
        <end position="365"/>
    </location>
</feature>
<dbReference type="Gene3D" id="3.30.160.60">
    <property type="entry name" value="Classic Zinc Finger"/>
    <property type="match status" value="3"/>
</dbReference>
<reference evidence="13" key="1">
    <citation type="journal article" date="2004" name="Nature">
        <title>Genome duplication in the teleost fish Tetraodon nigroviridis reveals the early vertebrate proto-karyotype.</title>
        <authorList>
            <person name="Jaillon O."/>
            <person name="Aury J.-M."/>
            <person name="Brunet F."/>
            <person name="Petit J.-L."/>
            <person name="Stange-Thomann N."/>
            <person name="Mauceli E."/>
            <person name="Bouneau L."/>
            <person name="Fischer C."/>
            <person name="Ozouf-Costaz C."/>
            <person name="Bernot A."/>
            <person name="Nicaud S."/>
            <person name="Jaffe D."/>
            <person name="Fisher S."/>
            <person name="Lutfalla G."/>
            <person name="Dossat C."/>
            <person name="Segurens B."/>
            <person name="Dasilva C."/>
            <person name="Salanoubat M."/>
            <person name="Levy M."/>
            <person name="Boudet N."/>
            <person name="Castellano S."/>
            <person name="Anthouard V."/>
            <person name="Jubin C."/>
            <person name="Castelli V."/>
            <person name="Katinka M."/>
            <person name="Vacherie B."/>
            <person name="Biemont C."/>
            <person name="Skalli Z."/>
            <person name="Cattolico L."/>
            <person name="Poulain J."/>
            <person name="De Berardinis V."/>
            <person name="Cruaud C."/>
            <person name="Duprat S."/>
            <person name="Brottier P."/>
            <person name="Coutanceau J.-P."/>
            <person name="Gouzy J."/>
            <person name="Parra G."/>
            <person name="Lardier G."/>
            <person name="Chapple C."/>
            <person name="McKernan K.J."/>
            <person name="McEwan P."/>
            <person name="Bosak S."/>
            <person name="Kellis M."/>
            <person name="Volff J.-N."/>
            <person name="Guigo R."/>
            <person name="Zody M.C."/>
            <person name="Mesirov J."/>
            <person name="Lindblad-Toh K."/>
            <person name="Birren B."/>
            <person name="Nusbaum C."/>
            <person name="Kahn D."/>
            <person name="Robinson-Rechavi M."/>
            <person name="Laudet V."/>
            <person name="Schachter V."/>
            <person name="Quetier F."/>
            <person name="Saurin W."/>
            <person name="Scarpelli C."/>
            <person name="Wincker P."/>
            <person name="Lander E.S."/>
            <person name="Weissenbach J."/>
            <person name="Roest Crollius H."/>
        </authorList>
    </citation>
    <scope>NUCLEOTIDE SEQUENCE [LARGE SCALE GENOMIC DNA]</scope>
</reference>
<organism evidence="13">
    <name type="scientific">Tetraodon nigroviridis</name>
    <name type="common">Spotted green pufferfish</name>
    <name type="synonym">Chelonodon nigroviridis</name>
    <dbReference type="NCBI Taxonomy" id="99883"/>
    <lineage>
        <taxon>Eukaryota</taxon>
        <taxon>Metazoa</taxon>
        <taxon>Chordata</taxon>
        <taxon>Craniata</taxon>
        <taxon>Vertebrata</taxon>
        <taxon>Euteleostomi</taxon>
        <taxon>Actinopterygii</taxon>
        <taxon>Neopterygii</taxon>
        <taxon>Teleostei</taxon>
        <taxon>Neoteleostei</taxon>
        <taxon>Acanthomorphata</taxon>
        <taxon>Eupercaria</taxon>
        <taxon>Tetraodontiformes</taxon>
        <taxon>Tetradontoidea</taxon>
        <taxon>Tetraodontidae</taxon>
        <taxon>Tetraodon</taxon>
    </lineage>
</organism>
<dbReference type="FunFam" id="3.30.160.60:FF:000105">
    <property type="entry name" value="B-cell CLL/lymphoma 6, member B"/>
    <property type="match status" value="1"/>
</dbReference>
<dbReference type="KEGG" id="tng:GSTEN00003532G001"/>
<keyword evidence="8" id="KW-0804">Transcription</keyword>
<keyword evidence="9" id="KW-0539">Nucleus</keyword>
<dbReference type="EMBL" id="CAAE01007065">
    <property type="protein sequence ID" value="CAF89583.1"/>
    <property type="molecule type" value="Genomic_DNA"/>
</dbReference>
<feature type="domain" description="C2H2-type" evidence="12">
    <location>
        <begin position="452"/>
        <end position="479"/>
    </location>
</feature>
<dbReference type="GO" id="GO:0001227">
    <property type="term" value="F:DNA-binding transcription repressor activity, RNA polymerase II-specific"/>
    <property type="evidence" value="ECO:0007669"/>
    <property type="project" value="TreeGrafter"/>
</dbReference>
<evidence type="ECO:0000256" key="4">
    <source>
        <dbReference type="ARBA" id="ARBA00022771"/>
    </source>
</evidence>
<feature type="domain" description="C2H2-type" evidence="12">
    <location>
        <begin position="396"/>
        <end position="423"/>
    </location>
</feature>
<feature type="region of interest" description="Disordered" evidence="11">
    <location>
        <begin position="185"/>
        <end position="227"/>
    </location>
</feature>
<gene>
    <name evidence="13" type="ORF">GSTENG00003532001</name>
</gene>
<dbReference type="PROSITE" id="PS00028">
    <property type="entry name" value="ZINC_FINGER_C2H2_1"/>
    <property type="match status" value="3"/>
</dbReference>
<dbReference type="GO" id="GO:0002682">
    <property type="term" value="P:regulation of immune system process"/>
    <property type="evidence" value="ECO:0007669"/>
    <property type="project" value="TreeGrafter"/>
</dbReference>
<dbReference type="PANTHER" id="PTHR24399">
    <property type="entry name" value="ZINC FINGER AND BTB DOMAIN-CONTAINING"/>
    <property type="match status" value="1"/>
</dbReference>
<dbReference type="FunFam" id="3.30.160.60:FF:000536">
    <property type="entry name" value="hypermethylated in cancer 2 protein-like"/>
    <property type="match status" value="1"/>
</dbReference>
<evidence type="ECO:0000256" key="1">
    <source>
        <dbReference type="ARBA" id="ARBA00004123"/>
    </source>
</evidence>
<dbReference type="GO" id="GO:0001817">
    <property type="term" value="P:regulation of cytokine production"/>
    <property type="evidence" value="ECO:0007669"/>
    <property type="project" value="TreeGrafter"/>
</dbReference>
<protein>
    <submittedName>
        <fullName evidence="13">(spotted green pufferfish) hypothetical protein</fullName>
    </submittedName>
</protein>
<keyword evidence="3" id="KW-0677">Repeat</keyword>
<evidence type="ECO:0000256" key="6">
    <source>
        <dbReference type="ARBA" id="ARBA00023015"/>
    </source>
</evidence>
<evidence type="ECO:0000259" key="12">
    <source>
        <dbReference type="PROSITE" id="PS50157"/>
    </source>
</evidence>
<dbReference type="FunFam" id="3.30.160.60:FF:003950">
    <property type="match status" value="1"/>
</dbReference>
<evidence type="ECO:0000256" key="2">
    <source>
        <dbReference type="ARBA" id="ARBA00022723"/>
    </source>
</evidence>